<reference evidence="3" key="1">
    <citation type="journal article" date="2014" name="Int. J. Syst. Evol. Microbiol.">
        <title>Complete genome of a new Firmicutes species belonging to the dominant human colonic microbiota ('Ruminococcus bicirculans') reveals two chromosomes and a selective capacity to utilize plant glucans.</title>
        <authorList>
            <consortium name="NISC Comparative Sequencing Program"/>
            <person name="Wegmann U."/>
            <person name="Louis P."/>
            <person name="Goesmann A."/>
            <person name="Henrissat B."/>
            <person name="Duncan S.H."/>
            <person name="Flint H.J."/>
        </authorList>
    </citation>
    <scope>NUCLEOTIDE SEQUENCE</scope>
    <source>
        <strain evidence="3">NBRC 107715</strain>
    </source>
</reference>
<sequence>MRTAPAATPWHGLTASQGTLRLSTDGAILCEQTMSEPWLYQLRICLPDELVEAARTDLGSPELAPLAGILAKHHAKMLAQFDAFAGYVAEAERQGVEAYPLYAWTKATLEDPEKRAKHLKSFALHVDGREIYSRDEADALEADLRPLVGGTMIERLSKHDTNPANNPQPPEKYRPRSVT</sequence>
<reference evidence="2 4" key="3">
    <citation type="submission" date="2019-07" db="EMBL/GenBank/DDBJ databases">
        <title>Whole genome shotgun sequence of Methylobacterium oxalidis NBRC 107715.</title>
        <authorList>
            <person name="Hosoyama A."/>
            <person name="Uohara A."/>
            <person name="Ohji S."/>
            <person name="Ichikawa N."/>
        </authorList>
    </citation>
    <scope>NUCLEOTIDE SEQUENCE [LARGE SCALE GENOMIC DNA]</scope>
    <source>
        <strain evidence="2 4">NBRC 107715</strain>
    </source>
</reference>
<reference evidence="3" key="4">
    <citation type="submission" date="2023-01" db="EMBL/GenBank/DDBJ databases">
        <title>Draft genome sequence of Methylobacterium oxalidis strain NBRC 107715.</title>
        <authorList>
            <person name="Sun Q."/>
            <person name="Mori K."/>
        </authorList>
    </citation>
    <scope>NUCLEOTIDE SEQUENCE</scope>
    <source>
        <strain evidence="3">NBRC 107715</strain>
    </source>
</reference>
<protein>
    <submittedName>
        <fullName evidence="2">Uncharacterized protein</fullName>
    </submittedName>
</protein>
<dbReference type="Proteomes" id="UP000321960">
    <property type="component" value="Unassembled WGS sequence"/>
</dbReference>
<organism evidence="2 4">
    <name type="scientific">Methylobacterium oxalidis</name>
    <dbReference type="NCBI Taxonomy" id="944322"/>
    <lineage>
        <taxon>Bacteria</taxon>
        <taxon>Pseudomonadati</taxon>
        <taxon>Pseudomonadota</taxon>
        <taxon>Alphaproteobacteria</taxon>
        <taxon>Hyphomicrobiales</taxon>
        <taxon>Methylobacteriaceae</taxon>
        <taxon>Methylobacterium</taxon>
    </lineage>
</organism>
<evidence type="ECO:0000313" key="2">
    <source>
        <dbReference type="EMBL" id="GEP07478.1"/>
    </source>
</evidence>
<keyword evidence="5" id="KW-1185">Reference proteome</keyword>
<evidence type="ECO:0000256" key="1">
    <source>
        <dbReference type="SAM" id="MobiDB-lite"/>
    </source>
</evidence>
<gene>
    <name evidence="3" type="ORF">GCM10007888_44240</name>
    <name evidence="2" type="ORF">MOX02_55160</name>
</gene>
<dbReference type="EMBL" id="BSPK01000090">
    <property type="protein sequence ID" value="GLS66042.1"/>
    <property type="molecule type" value="Genomic_DNA"/>
</dbReference>
<feature type="region of interest" description="Disordered" evidence="1">
    <location>
        <begin position="155"/>
        <end position="179"/>
    </location>
</feature>
<accession>A0A512JBY6</accession>
<dbReference type="AlphaFoldDB" id="A0A512JBY6"/>
<dbReference type="Proteomes" id="UP001156856">
    <property type="component" value="Unassembled WGS sequence"/>
</dbReference>
<name>A0A512JBY6_9HYPH</name>
<dbReference type="EMBL" id="BJZU01000157">
    <property type="protein sequence ID" value="GEP07478.1"/>
    <property type="molecule type" value="Genomic_DNA"/>
</dbReference>
<comment type="caution">
    <text evidence="2">The sequence shown here is derived from an EMBL/GenBank/DDBJ whole genome shotgun (WGS) entry which is preliminary data.</text>
</comment>
<evidence type="ECO:0000313" key="3">
    <source>
        <dbReference type="EMBL" id="GLS66042.1"/>
    </source>
</evidence>
<evidence type="ECO:0000313" key="4">
    <source>
        <dbReference type="Proteomes" id="UP000321960"/>
    </source>
</evidence>
<evidence type="ECO:0000313" key="5">
    <source>
        <dbReference type="Proteomes" id="UP001156856"/>
    </source>
</evidence>
<reference evidence="5" key="2">
    <citation type="journal article" date="2019" name="Int. J. Syst. Evol. Microbiol.">
        <title>The Global Catalogue of Microorganisms (GCM) 10K type strain sequencing project: providing services to taxonomists for standard genome sequencing and annotation.</title>
        <authorList>
            <consortium name="The Broad Institute Genomics Platform"/>
            <consortium name="The Broad Institute Genome Sequencing Center for Infectious Disease"/>
            <person name="Wu L."/>
            <person name="Ma J."/>
        </authorList>
    </citation>
    <scope>NUCLEOTIDE SEQUENCE [LARGE SCALE GENOMIC DNA]</scope>
    <source>
        <strain evidence="5">NBRC 107715</strain>
    </source>
</reference>
<proteinExistence type="predicted"/>